<accession>A0ABV0YGT3</accession>
<dbReference type="PANTHER" id="PTHR12231">
    <property type="entry name" value="CTX-RELATED TYPE I TRANSMEMBRANE PROTEIN"/>
    <property type="match status" value="1"/>
</dbReference>
<evidence type="ECO:0000256" key="1">
    <source>
        <dbReference type="ARBA" id="ARBA00022729"/>
    </source>
</evidence>
<dbReference type="Pfam" id="PF07679">
    <property type="entry name" value="I-set"/>
    <property type="match status" value="1"/>
</dbReference>
<dbReference type="PROSITE" id="PS50835">
    <property type="entry name" value="IG_LIKE"/>
    <property type="match status" value="1"/>
</dbReference>
<dbReference type="PANTHER" id="PTHR12231:SF246">
    <property type="entry name" value="ROUNDABOUT 1, ISOFORM A-RELATED"/>
    <property type="match status" value="1"/>
</dbReference>
<dbReference type="SMART" id="SM00409">
    <property type="entry name" value="IG"/>
    <property type="match status" value="1"/>
</dbReference>
<keyword evidence="1" id="KW-0732">Signal</keyword>
<keyword evidence="7" id="KW-1185">Reference proteome</keyword>
<dbReference type="EMBL" id="JAHRIP010030651">
    <property type="protein sequence ID" value="MEQ2292640.1"/>
    <property type="molecule type" value="Genomic_DNA"/>
</dbReference>
<organism evidence="6 7">
    <name type="scientific">Ameca splendens</name>
    <dbReference type="NCBI Taxonomy" id="208324"/>
    <lineage>
        <taxon>Eukaryota</taxon>
        <taxon>Metazoa</taxon>
        <taxon>Chordata</taxon>
        <taxon>Craniata</taxon>
        <taxon>Vertebrata</taxon>
        <taxon>Euteleostomi</taxon>
        <taxon>Actinopterygii</taxon>
        <taxon>Neopterygii</taxon>
        <taxon>Teleostei</taxon>
        <taxon>Neoteleostei</taxon>
        <taxon>Acanthomorphata</taxon>
        <taxon>Ovalentaria</taxon>
        <taxon>Atherinomorphae</taxon>
        <taxon>Cyprinodontiformes</taxon>
        <taxon>Goodeidae</taxon>
        <taxon>Ameca</taxon>
    </lineage>
</organism>
<proteinExistence type="predicted"/>
<name>A0ABV0YGT3_9TELE</name>
<dbReference type="InterPro" id="IPR013783">
    <property type="entry name" value="Ig-like_fold"/>
</dbReference>
<feature type="domain" description="Ig-like" evidence="5">
    <location>
        <begin position="18"/>
        <end position="102"/>
    </location>
</feature>
<evidence type="ECO:0000313" key="6">
    <source>
        <dbReference type="EMBL" id="MEQ2292640.1"/>
    </source>
</evidence>
<sequence length="163" mass="18686">MVGERESEIAVLTVLERPTFVKRPSNVVLLADESVEFHCIVQGDPVPTVRWRKDDSDLPRGRFEILEDHTLIVRQVASSDEGSYTCMAENMVGKSEASATLTVHGQYNCQMRYEHLLLKSFSFYVVNWSDFQVDSPSEFVFSVVPWGDPFHKTIQTFFFTSRL</sequence>
<gene>
    <name evidence="6" type="primary">ROBO1_3</name>
    <name evidence="6" type="ORF">AMECASPLE_025056</name>
</gene>
<evidence type="ECO:0000256" key="2">
    <source>
        <dbReference type="ARBA" id="ARBA00022737"/>
    </source>
</evidence>
<dbReference type="InterPro" id="IPR032986">
    <property type="entry name" value="Robo1_Ig-like3"/>
</dbReference>
<dbReference type="InterPro" id="IPR007110">
    <property type="entry name" value="Ig-like_dom"/>
</dbReference>
<evidence type="ECO:0000313" key="7">
    <source>
        <dbReference type="Proteomes" id="UP001469553"/>
    </source>
</evidence>
<dbReference type="InterPro" id="IPR051170">
    <property type="entry name" value="Neural/epithelial_adhesion"/>
</dbReference>
<dbReference type="InterPro" id="IPR013098">
    <property type="entry name" value="Ig_I-set"/>
</dbReference>
<dbReference type="SMART" id="SM00408">
    <property type="entry name" value="IGc2"/>
    <property type="match status" value="1"/>
</dbReference>
<evidence type="ECO:0000259" key="5">
    <source>
        <dbReference type="PROSITE" id="PS50835"/>
    </source>
</evidence>
<dbReference type="InterPro" id="IPR036179">
    <property type="entry name" value="Ig-like_dom_sf"/>
</dbReference>
<protein>
    <submittedName>
        <fullName evidence="6">Roundabout 1</fullName>
    </submittedName>
</protein>
<comment type="caution">
    <text evidence="6">The sequence shown here is derived from an EMBL/GenBank/DDBJ whole genome shotgun (WGS) entry which is preliminary data.</text>
</comment>
<dbReference type="Gene3D" id="2.60.40.10">
    <property type="entry name" value="Immunoglobulins"/>
    <property type="match status" value="1"/>
</dbReference>
<evidence type="ECO:0000256" key="4">
    <source>
        <dbReference type="ARBA" id="ARBA00023319"/>
    </source>
</evidence>
<reference evidence="6 7" key="1">
    <citation type="submission" date="2021-06" db="EMBL/GenBank/DDBJ databases">
        <authorList>
            <person name="Palmer J.M."/>
        </authorList>
    </citation>
    <scope>NUCLEOTIDE SEQUENCE [LARGE SCALE GENOMIC DNA]</scope>
    <source>
        <strain evidence="6 7">AS_MEX2019</strain>
        <tissue evidence="6">Muscle</tissue>
    </source>
</reference>
<dbReference type="SUPFAM" id="SSF48726">
    <property type="entry name" value="Immunoglobulin"/>
    <property type="match status" value="1"/>
</dbReference>
<keyword evidence="2" id="KW-0677">Repeat</keyword>
<dbReference type="CDD" id="cd05725">
    <property type="entry name" value="IgI_3_Robo"/>
    <property type="match status" value="1"/>
</dbReference>
<evidence type="ECO:0000256" key="3">
    <source>
        <dbReference type="ARBA" id="ARBA00023157"/>
    </source>
</evidence>
<dbReference type="InterPro" id="IPR003598">
    <property type="entry name" value="Ig_sub2"/>
</dbReference>
<keyword evidence="4" id="KW-0393">Immunoglobulin domain</keyword>
<keyword evidence="3" id="KW-1015">Disulfide bond</keyword>
<dbReference type="Proteomes" id="UP001469553">
    <property type="component" value="Unassembled WGS sequence"/>
</dbReference>
<dbReference type="InterPro" id="IPR003599">
    <property type="entry name" value="Ig_sub"/>
</dbReference>